<dbReference type="EMBL" id="CP040627">
    <property type="protein sequence ID" value="QMW92853.1"/>
    <property type="molecule type" value="Genomic_DNA"/>
</dbReference>
<dbReference type="Proteomes" id="UP000515243">
    <property type="component" value="Chromosome 2"/>
</dbReference>
<reference evidence="4 7" key="3">
    <citation type="submission" date="2020-01" db="EMBL/GenBank/DDBJ databases">
        <title>Genome sequence of a 1,3-propanediol producer, Clostridium butyricum S3.</title>
        <authorList>
            <person name="Zhou J."/>
        </authorList>
    </citation>
    <scope>NUCLEOTIDE SEQUENCE [LARGE SCALE GENOMIC DNA]</scope>
    <source>
        <strain evidence="4 7">S3</strain>
    </source>
</reference>
<dbReference type="PRINTS" id="PR01576">
    <property type="entry name" value="PDEFORMYLASE"/>
</dbReference>
<reference evidence="5 8" key="1">
    <citation type="submission" date="2019-05" db="EMBL/GenBank/DDBJ databases">
        <authorList>
            <person name="Schori C."/>
            <person name="Ahrens C."/>
        </authorList>
    </citation>
    <scope>NUCLEOTIDE SEQUENCE [LARGE SCALE GENOMIC DNA]</scope>
    <source>
        <strain evidence="5 8">DSM 10702</strain>
    </source>
</reference>
<organism evidence="3 6">
    <name type="scientific">Clostridium butyricum</name>
    <dbReference type="NCBI Taxonomy" id="1492"/>
    <lineage>
        <taxon>Bacteria</taxon>
        <taxon>Bacillati</taxon>
        <taxon>Bacillota</taxon>
        <taxon>Clostridia</taxon>
        <taxon>Eubacteriales</taxon>
        <taxon>Clostridiaceae</taxon>
        <taxon>Clostridium</taxon>
    </lineage>
</organism>
<evidence type="ECO:0000256" key="1">
    <source>
        <dbReference type="ARBA" id="ARBA00010759"/>
    </source>
</evidence>
<dbReference type="NCBIfam" id="NF006670">
    <property type="entry name" value="PRK09218.1"/>
    <property type="match status" value="1"/>
</dbReference>
<dbReference type="InterPro" id="IPR036821">
    <property type="entry name" value="Peptide_deformylase_sf"/>
</dbReference>
<gene>
    <name evidence="3" type="primary">def2</name>
    <name evidence="3" type="ORF">CBU02nite_21390</name>
    <name evidence="5" type="ORF">FF104_18140</name>
    <name evidence="4" type="ORF">GND98_016815</name>
</gene>
<dbReference type="RefSeq" id="WP_003412053.1">
    <property type="nucleotide sequence ID" value="NZ_AP019717.1"/>
</dbReference>
<dbReference type="EMBL" id="BKBC01000028">
    <property type="protein sequence ID" value="GEQ21633.1"/>
    <property type="molecule type" value="Genomic_DNA"/>
</dbReference>
<comment type="similarity">
    <text evidence="1">Belongs to the polypeptide deformylase family.</text>
</comment>
<dbReference type="Gene3D" id="3.90.45.10">
    <property type="entry name" value="Peptide deformylase"/>
    <property type="match status" value="1"/>
</dbReference>
<protein>
    <submittedName>
        <fullName evidence="3">Peptide deformylase</fullName>
        <ecNumber evidence="4">3.5.1.88</ecNumber>
    </submittedName>
</protein>
<dbReference type="EC" id="3.5.1.88" evidence="4"/>
<dbReference type="PIRSF" id="PIRSF004749">
    <property type="entry name" value="Pep_def"/>
    <property type="match status" value="1"/>
</dbReference>
<evidence type="ECO:0000313" key="7">
    <source>
        <dbReference type="Proteomes" id="UP000474042"/>
    </source>
</evidence>
<dbReference type="SUPFAM" id="SSF56420">
    <property type="entry name" value="Peptide deformylase"/>
    <property type="match status" value="1"/>
</dbReference>
<dbReference type="GeneID" id="92946134"/>
<dbReference type="GO" id="GO:0042586">
    <property type="term" value="F:peptide deformylase activity"/>
    <property type="evidence" value="ECO:0007669"/>
    <property type="project" value="UniProtKB-EC"/>
</dbReference>
<accession>A0A0A6SED2</accession>
<dbReference type="EMBL" id="WOFV02000076">
    <property type="protein sequence ID" value="NAS19466.1"/>
    <property type="molecule type" value="Genomic_DNA"/>
</dbReference>
<keyword evidence="4" id="KW-0378">Hydrolase</keyword>
<reference evidence="3 6" key="2">
    <citation type="submission" date="2019-07" db="EMBL/GenBank/DDBJ databases">
        <title>Whole genome shotgun sequence of Clostridium butyricum NBRC 3858.</title>
        <authorList>
            <person name="Hosoyama A."/>
            <person name="Uohara A."/>
            <person name="Ohji S."/>
            <person name="Ichikawa N."/>
        </authorList>
    </citation>
    <scope>NUCLEOTIDE SEQUENCE [LARGE SCALE GENOMIC DNA]</scope>
    <source>
        <strain evidence="3 6">NBRC 3858</strain>
    </source>
</reference>
<dbReference type="InterPro" id="IPR023635">
    <property type="entry name" value="Peptide_deformylase"/>
</dbReference>
<dbReference type="Proteomes" id="UP000321089">
    <property type="component" value="Unassembled WGS sequence"/>
</dbReference>
<evidence type="ECO:0000313" key="4">
    <source>
        <dbReference type="EMBL" id="NAS19466.1"/>
    </source>
</evidence>
<proteinExistence type="inferred from homology"/>
<sequence>MVREIVKDNDKLTQKAVEATKKDLYIIDDMIDTAKANRDICVGLASNQIGENVRIIVALMGDEFIPLVNPKIITHSVATYEDEEACLSHEGTKKATRYSSIEVEYRDRNFKKRKNIFKGFVAQIIQHEMDHCEGILI</sequence>
<evidence type="ECO:0000313" key="6">
    <source>
        <dbReference type="Proteomes" id="UP000321089"/>
    </source>
</evidence>
<evidence type="ECO:0000313" key="3">
    <source>
        <dbReference type="EMBL" id="GEQ21633.1"/>
    </source>
</evidence>
<evidence type="ECO:0000256" key="2">
    <source>
        <dbReference type="ARBA" id="ARBA00023004"/>
    </source>
</evidence>
<dbReference type="AlphaFoldDB" id="A0A0A6SED2"/>
<evidence type="ECO:0000313" key="5">
    <source>
        <dbReference type="EMBL" id="QMW92853.1"/>
    </source>
</evidence>
<name>A0A0A6SED2_CLOBU</name>
<keyword evidence="2" id="KW-0408">Iron</keyword>
<dbReference type="PANTHER" id="PTHR10458:SF22">
    <property type="entry name" value="PEPTIDE DEFORMYLASE"/>
    <property type="match status" value="1"/>
</dbReference>
<dbReference type="PANTHER" id="PTHR10458">
    <property type="entry name" value="PEPTIDE DEFORMYLASE"/>
    <property type="match status" value="1"/>
</dbReference>
<dbReference type="Proteomes" id="UP000474042">
    <property type="component" value="Unassembled WGS sequence"/>
</dbReference>
<evidence type="ECO:0000313" key="8">
    <source>
        <dbReference type="Proteomes" id="UP000515243"/>
    </source>
</evidence>
<dbReference type="CDD" id="cd00487">
    <property type="entry name" value="Pep_deformylase"/>
    <property type="match status" value="1"/>
</dbReference>
<dbReference type="Pfam" id="PF01327">
    <property type="entry name" value="Pep_deformylase"/>
    <property type="match status" value="1"/>
</dbReference>